<dbReference type="InterPro" id="IPR022712">
    <property type="entry name" value="Beta_Casp"/>
</dbReference>
<evidence type="ECO:0000259" key="6">
    <source>
        <dbReference type="SMART" id="SM00849"/>
    </source>
</evidence>
<sequence>MADIELLPLGAGQDVGRSCIVVRVNDKYLMLDCGMHLGHKDARRFPDFSLLSFNGRMTEMISAVIITHFHLDHCAALPYFTEAWGYQGPVYMTHPTKAIMPIMLEDFQKIMTGRPGDKLWYSRADIVRCMQKAVGIDLNQAVEIAPGINLKALYAGHVLGAAMMHLQVDGTSILYTGDYNTTPDRHLGAAHLERLRPDLLVSEATYATTLRDSKKSRERGFMGEVVQCIQRGGKVLIPVFAVGRAQELMILVEEAWQRMGLVGKVPIFFSGHMAARANGLYRSMVNWASEAVRSTGARHQAFAFDHISAWEPEMASYPGPCVLFATPGMLNGGVSLEVFKLWAPDPNNHVVLPGYQAAGTIGGKLQSGQAQELKIGQATVHVRCKVSYLSFSAHADAKGILQLVSAYEPKSVMLVHGDKAGMDFMAGRVHRMFGIPCTFPPNGNWVTVPIQPSPIPVQVQLGPQWMPDHWQPPQRLNKKQQQKDRRQRRQQQQQIDSGAMQVDGGDALGPEDLPVPINSIPISGVVVAKRSTRGGMAAPPFVLLHSQPMIITYERHEGSEEHMS</sequence>
<comment type="caution">
    <text evidence="8">The sequence shown here is derived from an EMBL/GenBank/DDBJ whole genome shotgun (WGS) entry which is preliminary data.</text>
</comment>
<proteinExistence type="inferred from homology"/>
<dbReference type="InterPro" id="IPR001279">
    <property type="entry name" value="Metallo-B-lactamas"/>
</dbReference>
<evidence type="ECO:0000256" key="4">
    <source>
        <dbReference type="ARBA" id="ARBA00023242"/>
    </source>
</evidence>
<dbReference type="Pfam" id="PF07521">
    <property type="entry name" value="RMMBL"/>
    <property type="match status" value="1"/>
</dbReference>
<comment type="similarity">
    <text evidence="2">Belongs to the metallo-beta-lactamase superfamily. RNA-metabolizing metallo-beta-lactamase-like family. INTS11 subfamily.</text>
</comment>
<dbReference type="PANTHER" id="PTHR11203:SF37">
    <property type="entry name" value="INTEGRATOR COMPLEX SUBUNIT 11"/>
    <property type="match status" value="1"/>
</dbReference>
<dbReference type="CDD" id="cd16291">
    <property type="entry name" value="INTS11-like_MBL-fold"/>
    <property type="match status" value="1"/>
</dbReference>
<name>A0ABQ7GUB6_DUNSA</name>
<evidence type="ECO:0000256" key="3">
    <source>
        <dbReference type="ARBA" id="ARBA00022801"/>
    </source>
</evidence>
<evidence type="ECO:0000313" key="9">
    <source>
        <dbReference type="Proteomes" id="UP000815325"/>
    </source>
</evidence>
<organism evidence="8 9">
    <name type="scientific">Dunaliella salina</name>
    <name type="common">Green alga</name>
    <name type="synonym">Protococcus salinus</name>
    <dbReference type="NCBI Taxonomy" id="3046"/>
    <lineage>
        <taxon>Eukaryota</taxon>
        <taxon>Viridiplantae</taxon>
        <taxon>Chlorophyta</taxon>
        <taxon>core chlorophytes</taxon>
        <taxon>Chlorophyceae</taxon>
        <taxon>CS clade</taxon>
        <taxon>Chlamydomonadales</taxon>
        <taxon>Dunaliellaceae</taxon>
        <taxon>Dunaliella</taxon>
    </lineage>
</organism>
<feature type="domain" description="Metallo-beta-lactamase" evidence="6">
    <location>
        <begin position="16"/>
        <end position="210"/>
    </location>
</feature>
<evidence type="ECO:0000256" key="2">
    <source>
        <dbReference type="ARBA" id="ARBA00007093"/>
    </source>
</evidence>
<evidence type="ECO:0000313" key="8">
    <source>
        <dbReference type="EMBL" id="KAF5838211.1"/>
    </source>
</evidence>
<dbReference type="Pfam" id="PF00753">
    <property type="entry name" value="Lactamase_B"/>
    <property type="match status" value="1"/>
</dbReference>
<feature type="domain" description="Beta-Casp" evidence="7">
    <location>
        <begin position="245"/>
        <end position="365"/>
    </location>
</feature>
<keyword evidence="3" id="KW-0378">Hydrolase</keyword>
<dbReference type="Proteomes" id="UP000815325">
    <property type="component" value="Unassembled WGS sequence"/>
</dbReference>
<evidence type="ECO:0000259" key="7">
    <source>
        <dbReference type="SMART" id="SM01027"/>
    </source>
</evidence>
<dbReference type="SUPFAM" id="SSF56281">
    <property type="entry name" value="Metallo-hydrolase/oxidoreductase"/>
    <property type="match status" value="1"/>
</dbReference>
<dbReference type="InterPro" id="IPR050698">
    <property type="entry name" value="MBL"/>
</dbReference>
<evidence type="ECO:0000256" key="1">
    <source>
        <dbReference type="ARBA" id="ARBA00004123"/>
    </source>
</evidence>
<dbReference type="InterPro" id="IPR036866">
    <property type="entry name" value="RibonucZ/Hydroxyglut_hydro"/>
</dbReference>
<dbReference type="InterPro" id="IPR011108">
    <property type="entry name" value="RMMBL"/>
</dbReference>
<dbReference type="SMART" id="SM00849">
    <property type="entry name" value="Lactamase_B"/>
    <property type="match status" value="1"/>
</dbReference>
<dbReference type="Pfam" id="PF10996">
    <property type="entry name" value="Beta-Casp"/>
    <property type="match status" value="1"/>
</dbReference>
<dbReference type="EMBL" id="MU069587">
    <property type="protein sequence ID" value="KAF5838211.1"/>
    <property type="molecule type" value="Genomic_DNA"/>
</dbReference>
<dbReference type="SMART" id="SM01027">
    <property type="entry name" value="Beta-Casp"/>
    <property type="match status" value="1"/>
</dbReference>
<keyword evidence="9" id="KW-1185">Reference proteome</keyword>
<evidence type="ECO:0000256" key="5">
    <source>
        <dbReference type="SAM" id="MobiDB-lite"/>
    </source>
</evidence>
<reference evidence="8" key="1">
    <citation type="submission" date="2017-08" db="EMBL/GenBank/DDBJ databases">
        <authorList>
            <person name="Polle J.E."/>
            <person name="Barry K."/>
            <person name="Cushman J."/>
            <person name="Schmutz J."/>
            <person name="Tran D."/>
            <person name="Hathwaick L.T."/>
            <person name="Yim W.C."/>
            <person name="Jenkins J."/>
            <person name="Mckie-Krisberg Z.M."/>
            <person name="Prochnik S."/>
            <person name="Lindquist E."/>
            <person name="Dockter R.B."/>
            <person name="Adam C."/>
            <person name="Molina H."/>
            <person name="Bunkerborg J."/>
            <person name="Jin E."/>
            <person name="Buchheim M."/>
            <person name="Magnuson J."/>
        </authorList>
    </citation>
    <scope>NUCLEOTIDE SEQUENCE</scope>
    <source>
        <strain evidence="8">CCAP 19/18</strain>
    </source>
</reference>
<gene>
    <name evidence="8" type="ORF">DUNSADRAFT_3260</name>
</gene>
<keyword evidence="4" id="KW-0539">Nucleus</keyword>
<dbReference type="Gene3D" id="3.40.50.10890">
    <property type="match status" value="1"/>
</dbReference>
<comment type="subcellular location">
    <subcellularLocation>
        <location evidence="1">Nucleus</location>
    </subcellularLocation>
</comment>
<accession>A0ABQ7GUB6</accession>
<feature type="region of interest" description="Disordered" evidence="5">
    <location>
        <begin position="461"/>
        <end position="514"/>
    </location>
</feature>
<protein>
    <submittedName>
        <fullName evidence="8">Beta-lactamase-like protein</fullName>
    </submittedName>
</protein>
<dbReference type="InterPro" id="IPR041897">
    <property type="entry name" value="INTS11-like_MBL-fold"/>
</dbReference>
<dbReference type="Gene3D" id="3.60.15.10">
    <property type="entry name" value="Ribonuclease Z/Hydroxyacylglutathione hydrolase-like"/>
    <property type="match status" value="1"/>
</dbReference>
<dbReference type="PANTHER" id="PTHR11203">
    <property type="entry name" value="CLEAVAGE AND POLYADENYLATION SPECIFICITY FACTOR FAMILY MEMBER"/>
    <property type="match status" value="1"/>
</dbReference>
<feature type="compositionally biased region" description="Basic residues" evidence="5">
    <location>
        <begin position="476"/>
        <end position="489"/>
    </location>
</feature>